<dbReference type="NCBIfam" id="TIGR01484">
    <property type="entry name" value="HAD-SF-IIB"/>
    <property type="match status" value="1"/>
</dbReference>
<dbReference type="UniPathway" id="UPA00299"/>
<dbReference type="GO" id="GO:0004805">
    <property type="term" value="F:trehalose-phosphatase activity"/>
    <property type="evidence" value="ECO:0007669"/>
    <property type="project" value="UniProtKB-EC"/>
</dbReference>
<protein>
    <recommendedName>
        <fullName evidence="6">Trehalose 6-phosphate phosphatase</fullName>
        <ecNumber evidence="6">3.1.3.12</ecNumber>
    </recommendedName>
</protein>
<comment type="pathway">
    <text evidence="2 6">Glycan biosynthesis; trehalose biosynthesis.</text>
</comment>
<dbReference type="InterPro" id="IPR003337">
    <property type="entry name" value="Trehalose_PPase"/>
</dbReference>
<evidence type="ECO:0000256" key="1">
    <source>
        <dbReference type="ARBA" id="ARBA00000500"/>
    </source>
</evidence>
<dbReference type="Pfam" id="PF02358">
    <property type="entry name" value="Trehalose_PPase"/>
    <property type="match status" value="1"/>
</dbReference>
<evidence type="ECO:0000256" key="5">
    <source>
        <dbReference type="ARBA" id="ARBA00024179"/>
    </source>
</evidence>
<dbReference type="AlphaFoldDB" id="A0A7W7QQ85"/>
<dbReference type="RefSeq" id="WP_184718039.1">
    <property type="nucleotide sequence ID" value="NZ_JACHJP010000005.1"/>
</dbReference>
<gene>
    <name evidence="7" type="ORF">FHS44_004719</name>
</gene>
<dbReference type="InterPro" id="IPR036412">
    <property type="entry name" value="HAD-like_sf"/>
</dbReference>
<keyword evidence="6" id="KW-0479">Metal-binding</keyword>
<dbReference type="Gene3D" id="3.40.50.1000">
    <property type="entry name" value="HAD superfamily/HAD-like"/>
    <property type="match status" value="1"/>
</dbReference>
<dbReference type="EMBL" id="JACHJP010000005">
    <property type="protein sequence ID" value="MBB4917599.1"/>
    <property type="molecule type" value="Genomic_DNA"/>
</dbReference>
<dbReference type="EC" id="3.1.3.12" evidence="6"/>
<evidence type="ECO:0000313" key="8">
    <source>
        <dbReference type="Proteomes" id="UP000552644"/>
    </source>
</evidence>
<comment type="similarity">
    <text evidence="3 6">Belongs to the trehalose phosphatase family.</text>
</comment>
<dbReference type="InterPro" id="IPR044651">
    <property type="entry name" value="OTSB-like"/>
</dbReference>
<dbReference type="Proteomes" id="UP000552644">
    <property type="component" value="Unassembled WGS sequence"/>
</dbReference>
<evidence type="ECO:0000256" key="3">
    <source>
        <dbReference type="ARBA" id="ARBA00008770"/>
    </source>
</evidence>
<dbReference type="NCBIfam" id="TIGR00685">
    <property type="entry name" value="T6PP"/>
    <property type="match status" value="1"/>
</dbReference>
<keyword evidence="8" id="KW-1185">Reference proteome</keyword>
<evidence type="ECO:0000256" key="6">
    <source>
        <dbReference type="RuleBase" id="RU361117"/>
    </source>
</evidence>
<reference evidence="7 8" key="1">
    <citation type="submission" date="2020-08" db="EMBL/GenBank/DDBJ databases">
        <title>Genomic Encyclopedia of Type Strains, Phase III (KMG-III): the genomes of soil and plant-associated and newly described type strains.</title>
        <authorList>
            <person name="Whitman W."/>
        </authorList>
    </citation>
    <scope>NUCLEOTIDE SEQUENCE [LARGE SCALE GENOMIC DNA]</scope>
    <source>
        <strain evidence="7 8">CECT 8840</strain>
    </source>
</reference>
<evidence type="ECO:0000256" key="4">
    <source>
        <dbReference type="ARBA" id="ARBA00022801"/>
    </source>
</evidence>
<name>A0A7W7QQ85_9ACTN</name>
<dbReference type="GO" id="GO:0005992">
    <property type="term" value="P:trehalose biosynthetic process"/>
    <property type="evidence" value="ECO:0007669"/>
    <property type="project" value="UniProtKB-UniPathway"/>
</dbReference>
<evidence type="ECO:0000313" key="7">
    <source>
        <dbReference type="EMBL" id="MBB4917599.1"/>
    </source>
</evidence>
<keyword evidence="4 6" id="KW-0378">Hydrolase</keyword>
<sequence length="259" mass="26205">METPEGLRAILADPKGAVIGLDFDGTLSPIVPDPDTARIHPRGPALLARLGGLVGAVAVVTGRPAATAVEYGSLAGVPGVVVLGHYGLERWEAGTLTAPPVHPGLARARAELPRLIEGVPGARLEDKERSVAVHTRGTAAPQATLDALRDPVAKLAAEVGLAVEPGKFVLELRPPGIDKGTALGAFLAERAARSVLFAGDDLGDLAAFAAVRASGLPGVTVFSGSAEASAEIAAQADLVVDGPDGVMDLLASIADAIER</sequence>
<organism evidence="7 8">
    <name type="scientific">Streptosporangium saharense</name>
    <dbReference type="NCBI Taxonomy" id="1706840"/>
    <lineage>
        <taxon>Bacteria</taxon>
        <taxon>Bacillati</taxon>
        <taxon>Actinomycetota</taxon>
        <taxon>Actinomycetes</taxon>
        <taxon>Streptosporangiales</taxon>
        <taxon>Streptosporangiaceae</taxon>
        <taxon>Streptosporangium</taxon>
    </lineage>
</organism>
<dbReference type="SUPFAM" id="SSF56784">
    <property type="entry name" value="HAD-like"/>
    <property type="match status" value="1"/>
</dbReference>
<evidence type="ECO:0000256" key="2">
    <source>
        <dbReference type="ARBA" id="ARBA00005199"/>
    </source>
</evidence>
<dbReference type="PANTHER" id="PTHR43768">
    <property type="entry name" value="TREHALOSE 6-PHOSPHATE PHOSPHATASE"/>
    <property type="match status" value="1"/>
</dbReference>
<comment type="caution">
    <text evidence="7">The sequence shown here is derived from an EMBL/GenBank/DDBJ whole genome shotgun (WGS) entry which is preliminary data.</text>
</comment>
<proteinExistence type="inferred from homology"/>
<keyword evidence="6" id="KW-0460">Magnesium</keyword>
<dbReference type="InterPro" id="IPR006379">
    <property type="entry name" value="HAD-SF_hydro_IIB"/>
</dbReference>
<dbReference type="PANTHER" id="PTHR43768:SF3">
    <property type="entry name" value="TREHALOSE 6-PHOSPHATE PHOSPHATASE"/>
    <property type="match status" value="1"/>
</dbReference>
<accession>A0A7W7QQ85</accession>
<comment type="function">
    <text evidence="5 6">Removes the phosphate from trehalose 6-phosphate to produce free trehalose.</text>
</comment>
<comment type="cofactor">
    <cofactor evidence="6">
        <name>Mg(2+)</name>
        <dbReference type="ChEBI" id="CHEBI:18420"/>
    </cofactor>
</comment>
<dbReference type="GO" id="GO:0046872">
    <property type="term" value="F:metal ion binding"/>
    <property type="evidence" value="ECO:0007669"/>
    <property type="project" value="UniProtKB-KW"/>
</dbReference>
<dbReference type="Gene3D" id="3.30.70.1020">
    <property type="entry name" value="Trehalose-6-phosphate phosphatase related protein, domain 2"/>
    <property type="match status" value="1"/>
</dbReference>
<dbReference type="InterPro" id="IPR023214">
    <property type="entry name" value="HAD_sf"/>
</dbReference>
<comment type="catalytic activity">
    <reaction evidence="1 6">
        <text>alpha,alpha-trehalose 6-phosphate + H2O = alpha,alpha-trehalose + phosphate</text>
        <dbReference type="Rhea" id="RHEA:23420"/>
        <dbReference type="ChEBI" id="CHEBI:15377"/>
        <dbReference type="ChEBI" id="CHEBI:16551"/>
        <dbReference type="ChEBI" id="CHEBI:43474"/>
        <dbReference type="ChEBI" id="CHEBI:58429"/>
        <dbReference type="EC" id="3.1.3.12"/>
    </reaction>
</comment>